<dbReference type="EMBL" id="LXQA011285071">
    <property type="protein sequence ID" value="MCI91898.1"/>
    <property type="molecule type" value="Genomic_DNA"/>
</dbReference>
<keyword evidence="2" id="KW-1185">Reference proteome</keyword>
<dbReference type="AlphaFoldDB" id="A0A392VU33"/>
<name>A0A392VU33_9FABA</name>
<feature type="non-terminal residue" evidence="1">
    <location>
        <position position="40"/>
    </location>
</feature>
<evidence type="ECO:0000313" key="2">
    <source>
        <dbReference type="Proteomes" id="UP000265520"/>
    </source>
</evidence>
<proteinExistence type="predicted"/>
<sequence>MARRARTEHETWNASGNCVSRRQGWRVAPASAEEIGELLS</sequence>
<accession>A0A392VU33</accession>
<evidence type="ECO:0000313" key="1">
    <source>
        <dbReference type="EMBL" id="MCI91898.1"/>
    </source>
</evidence>
<dbReference type="Proteomes" id="UP000265520">
    <property type="component" value="Unassembled WGS sequence"/>
</dbReference>
<organism evidence="1 2">
    <name type="scientific">Trifolium medium</name>
    <dbReference type="NCBI Taxonomy" id="97028"/>
    <lineage>
        <taxon>Eukaryota</taxon>
        <taxon>Viridiplantae</taxon>
        <taxon>Streptophyta</taxon>
        <taxon>Embryophyta</taxon>
        <taxon>Tracheophyta</taxon>
        <taxon>Spermatophyta</taxon>
        <taxon>Magnoliopsida</taxon>
        <taxon>eudicotyledons</taxon>
        <taxon>Gunneridae</taxon>
        <taxon>Pentapetalae</taxon>
        <taxon>rosids</taxon>
        <taxon>fabids</taxon>
        <taxon>Fabales</taxon>
        <taxon>Fabaceae</taxon>
        <taxon>Papilionoideae</taxon>
        <taxon>50 kb inversion clade</taxon>
        <taxon>NPAAA clade</taxon>
        <taxon>Hologalegina</taxon>
        <taxon>IRL clade</taxon>
        <taxon>Trifolieae</taxon>
        <taxon>Trifolium</taxon>
    </lineage>
</organism>
<reference evidence="1 2" key="1">
    <citation type="journal article" date="2018" name="Front. Plant Sci.">
        <title>Red Clover (Trifolium pratense) and Zigzag Clover (T. medium) - A Picture of Genomic Similarities and Differences.</title>
        <authorList>
            <person name="Dluhosova J."/>
            <person name="Istvanek J."/>
            <person name="Nedelnik J."/>
            <person name="Repkova J."/>
        </authorList>
    </citation>
    <scope>NUCLEOTIDE SEQUENCE [LARGE SCALE GENOMIC DNA]</scope>
    <source>
        <strain evidence="2">cv. 10/8</strain>
        <tissue evidence="1">Leaf</tissue>
    </source>
</reference>
<comment type="caution">
    <text evidence="1">The sequence shown here is derived from an EMBL/GenBank/DDBJ whole genome shotgun (WGS) entry which is preliminary data.</text>
</comment>
<protein>
    <submittedName>
        <fullName evidence="1">Uncharacterized protein</fullName>
    </submittedName>
</protein>